<dbReference type="InterPro" id="IPR021538">
    <property type="entry name" value="Syntaxin-5_N"/>
</dbReference>
<gene>
    <name evidence="11" type="ORF">CRM22_007184</name>
</gene>
<sequence>MTAIIGAFDRTGEFRACARSYQQRVVSGRIHIKPRKATRRGLGAATTTFLEAAKHLSTELQLTHTKLRKLLILLEEPHADIPSISKLVNVIQCDVVDLNKSVVSLKALEIQTHGELTFRLQSLKHNGLIVSGIECRLAYLVSRFQKTLENNKERIFDKSESAIPSATSSLGATLTSSGNPNWQTNGHDSTNLYHPPLSDASPIQPEPITRITLDFHTSGSSPKYPATESVARPSFVPGTQFSGFASYPIHHLSSSGTFNSPAQTSATLNDSTEQTQLLLPLADQEVRQRDANLKRVESTIIQLGEIYQQFSTLVQEQGDMVMRIDSNTEETELNIGSAHEHLLVYLRGVTARRAFMVKVFVTLLICFFLFAWLRR</sequence>
<keyword evidence="7 9" id="KW-0472">Membrane</keyword>
<dbReference type="InterPro" id="IPR045242">
    <property type="entry name" value="Syntaxin"/>
</dbReference>
<comment type="caution">
    <text evidence="11">The sequence shown here is derived from an EMBL/GenBank/DDBJ whole genome shotgun (WGS) entry which is preliminary data.</text>
</comment>
<dbReference type="GO" id="GO:0005484">
    <property type="term" value="F:SNAP receptor activity"/>
    <property type="evidence" value="ECO:0007669"/>
    <property type="project" value="TreeGrafter"/>
</dbReference>
<keyword evidence="3" id="KW-0813">Transport</keyword>
<evidence type="ECO:0000256" key="2">
    <source>
        <dbReference type="ARBA" id="ARBA00009063"/>
    </source>
</evidence>
<evidence type="ECO:0000256" key="9">
    <source>
        <dbReference type="SAM" id="Phobius"/>
    </source>
</evidence>
<dbReference type="SMART" id="SM00397">
    <property type="entry name" value="t_SNARE"/>
    <property type="match status" value="1"/>
</dbReference>
<dbReference type="Pfam" id="PF05739">
    <property type="entry name" value="SNARE"/>
    <property type="match status" value="1"/>
</dbReference>
<proteinExistence type="inferred from homology"/>
<evidence type="ECO:0000256" key="1">
    <source>
        <dbReference type="ARBA" id="ARBA00004211"/>
    </source>
</evidence>
<feature type="domain" description="T-SNARE coiled-coil homology" evidence="10">
    <location>
        <begin position="283"/>
        <end position="345"/>
    </location>
</feature>
<accession>A0A4S2LHB5</accession>
<dbReference type="GO" id="GO:0006906">
    <property type="term" value="P:vesicle fusion"/>
    <property type="evidence" value="ECO:0007669"/>
    <property type="project" value="TreeGrafter"/>
</dbReference>
<evidence type="ECO:0000256" key="6">
    <source>
        <dbReference type="ARBA" id="ARBA00023054"/>
    </source>
</evidence>
<keyword evidence="12" id="KW-1185">Reference proteome</keyword>
<dbReference type="PROSITE" id="PS50192">
    <property type="entry name" value="T_SNARE"/>
    <property type="match status" value="1"/>
</dbReference>
<dbReference type="PANTHER" id="PTHR19957">
    <property type="entry name" value="SYNTAXIN"/>
    <property type="match status" value="1"/>
</dbReference>
<dbReference type="AlphaFoldDB" id="A0A4S2LHB5"/>
<dbReference type="InterPro" id="IPR000727">
    <property type="entry name" value="T_SNARE_dom"/>
</dbReference>
<comment type="subcellular location">
    <subcellularLocation>
        <location evidence="1">Membrane</location>
        <topology evidence="1">Single-pass type IV membrane protein</topology>
    </subcellularLocation>
</comment>
<feature type="region of interest" description="Disordered" evidence="8">
    <location>
        <begin position="167"/>
        <end position="204"/>
    </location>
</feature>
<keyword evidence="6" id="KW-0175">Coiled coil</keyword>
<evidence type="ECO:0000256" key="4">
    <source>
        <dbReference type="ARBA" id="ARBA00022692"/>
    </source>
</evidence>
<evidence type="ECO:0000256" key="5">
    <source>
        <dbReference type="ARBA" id="ARBA00022989"/>
    </source>
</evidence>
<dbReference type="GO" id="GO:0048278">
    <property type="term" value="P:vesicle docking"/>
    <property type="evidence" value="ECO:0007669"/>
    <property type="project" value="TreeGrafter"/>
</dbReference>
<dbReference type="GO" id="GO:0006886">
    <property type="term" value="P:intracellular protein transport"/>
    <property type="evidence" value="ECO:0007669"/>
    <property type="project" value="TreeGrafter"/>
</dbReference>
<dbReference type="Gene3D" id="1.20.58.70">
    <property type="match status" value="1"/>
</dbReference>
<dbReference type="STRING" id="147828.A0A4S2LHB5"/>
<dbReference type="InterPro" id="IPR010989">
    <property type="entry name" value="SNARE"/>
</dbReference>
<protein>
    <recommendedName>
        <fullName evidence="10">t-SNARE coiled-coil homology domain-containing protein</fullName>
    </recommendedName>
</protein>
<dbReference type="GO" id="GO:0000139">
    <property type="term" value="C:Golgi membrane"/>
    <property type="evidence" value="ECO:0007669"/>
    <property type="project" value="TreeGrafter"/>
</dbReference>
<keyword evidence="5 9" id="KW-1133">Transmembrane helix</keyword>
<feature type="compositionally biased region" description="Polar residues" evidence="8">
    <location>
        <begin position="179"/>
        <end position="192"/>
    </location>
</feature>
<dbReference type="Pfam" id="PF11416">
    <property type="entry name" value="Syntaxin-5_N"/>
    <property type="match status" value="1"/>
</dbReference>
<dbReference type="GO" id="GO:0031201">
    <property type="term" value="C:SNARE complex"/>
    <property type="evidence" value="ECO:0007669"/>
    <property type="project" value="TreeGrafter"/>
</dbReference>
<dbReference type="OrthoDB" id="47276at2759"/>
<dbReference type="GO" id="GO:0000149">
    <property type="term" value="F:SNARE binding"/>
    <property type="evidence" value="ECO:0007669"/>
    <property type="project" value="TreeGrafter"/>
</dbReference>
<dbReference type="CDD" id="cd15844">
    <property type="entry name" value="SNARE_syntaxin5"/>
    <property type="match status" value="1"/>
</dbReference>
<evidence type="ECO:0000259" key="10">
    <source>
        <dbReference type="PROSITE" id="PS50192"/>
    </source>
</evidence>
<organism evidence="11 12">
    <name type="scientific">Opisthorchis felineus</name>
    <dbReference type="NCBI Taxonomy" id="147828"/>
    <lineage>
        <taxon>Eukaryota</taxon>
        <taxon>Metazoa</taxon>
        <taxon>Spiralia</taxon>
        <taxon>Lophotrochozoa</taxon>
        <taxon>Platyhelminthes</taxon>
        <taxon>Trematoda</taxon>
        <taxon>Digenea</taxon>
        <taxon>Opisthorchiida</taxon>
        <taxon>Opisthorchiata</taxon>
        <taxon>Opisthorchiidae</taxon>
        <taxon>Opisthorchis</taxon>
    </lineage>
</organism>
<evidence type="ECO:0000256" key="8">
    <source>
        <dbReference type="SAM" id="MobiDB-lite"/>
    </source>
</evidence>
<dbReference type="GO" id="GO:0006888">
    <property type="term" value="P:endoplasmic reticulum to Golgi vesicle-mediated transport"/>
    <property type="evidence" value="ECO:0007669"/>
    <property type="project" value="TreeGrafter"/>
</dbReference>
<evidence type="ECO:0000256" key="3">
    <source>
        <dbReference type="ARBA" id="ARBA00022448"/>
    </source>
</evidence>
<feature type="compositionally biased region" description="Low complexity" evidence="8">
    <location>
        <begin position="167"/>
        <end position="178"/>
    </location>
</feature>
<evidence type="ECO:0000313" key="12">
    <source>
        <dbReference type="Proteomes" id="UP000308267"/>
    </source>
</evidence>
<evidence type="ECO:0000256" key="7">
    <source>
        <dbReference type="ARBA" id="ARBA00023136"/>
    </source>
</evidence>
<comment type="similarity">
    <text evidence="2">Belongs to the syntaxin family.</text>
</comment>
<reference evidence="11 12" key="1">
    <citation type="journal article" date="2019" name="BMC Genomics">
        <title>New insights from Opisthorchis felineus genome: update on genomics of the epidemiologically important liver flukes.</title>
        <authorList>
            <person name="Ershov N.I."/>
            <person name="Mordvinov V.A."/>
            <person name="Prokhortchouk E.B."/>
            <person name="Pakharukova M.Y."/>
            <person name="Gunbin K.V."/>
            <person name="Ustyantsev K."/>
            <person name="Genaev M.A."/>
            <person name="Blinov A.G."/>
            <person name="Mazur A."/>
            <person name="Boulygina E."/>
            <person name="Tsygankova S."/>
            <person name="Khrameeva E."/>
            <person name="Chekanov N."/>
            <person name="Fan G."/>
            <person name="Xiao A."/>
            <person name="Zhang H."/>
            <person name="Xu X."/>
            <person name="Yang H."/>
            <person name="Solovyev V."/>
            <person name="Lee S.M."/>
            <person name="Liu X."/>
            <person name="Afonnikov D.A."/>
            <person name="Skryabin K.G."/>
        </authorList>
    </citation>
    <scope>NUCLEOTIDE SEQUENCE [LARGE SCALE GENOMIC DNA]</scope>
    <source>
        <strain evidence="11">AK-0245</strain>
        <tissue evidence="11">Whole organism</tissue>
    </source>
</reference>
<dbReference type="PANTHER" id="PTHR19957:SF3">
    <property type="entry name" value="SYNTAXIN-5"/>
    <property type="match status" value="1"/>
</dbReference>
<dbReference type="EMBL" id="SJOL01007351">
    <property type="protein sequence ID" value="TGZ62933.1"/>
    <property type="molecule type" value="Genomic_DNA"/>
</dbReference>
<dbReference type="Proteomes" id="UP000308267">
    <property type="component" value="Unassembled WGS sequence"/>
</dbReference>
<keyword evidence="4 9" id="KW-0812">Transmembrane</keyword>
<dbReference type="SUPFAM" id="SSF47661">
    <property type="entry name" value="t-snare proteins"/>
    <property type="match status" value="1"/>
</dbReference>
<name>A0A4S2LHB5_OPIFE</name>
<evidence type="ECO:0000313" key="11">
    <source>
        <dbReference type="EMBL" id="TGZ62933.1"/>
    </source>
</evidence>
<feature type="transmembrane region" description="Helical" evidence="9">
    <location>
        <begin position="355"/>
        <end position="373"/>
    </location>
</feature>